<name>A0A1F4RGG3_UNCSA</name>
<organism evidence="3 4">
    <name type="scientific">candidate division WOR-1 bacterium RIFCSPLOWO2_02_FULL_46_20</name>
    <dbReference type="NCBI Taxonomy" id="1802567"/>
    <lineage>
        <taxon>Bacteria</taxon>
        <taxon>Bacillati</taxon>
        <taxon>Saganbacteria</taxon>
    </lineage>
</organism>
<protein>
    <submittedName>
        <fullName evidence="3">AAA family ATPase</fullName>
    </submittedName>
</protein>
<reference evidence="3 4" key="1">
    <citation type="journal article" date="2016" name="Nat. Commun.">
        <title>Thousands of microbial genomes shed light on interconnected biogeochemical processes in an aquifer system.</title>
        <authorList>
            <person name="Anantharaman K."/>
            <person name="Brown C.T."/>
            <person name="Hug L.A."/>
            <person name="Sharon I."/>
            <person name="Castelle C.J."/>
            <person name="Probst A.J."/>
            <person name="Thomas B.C."/>
            <person name="Singh A."/>
            <person name="Wilkins M.J."/>
            <person name="Karaoz U."/>
            <person name="Brodie E.L."/>
            <person name="Williams K.H."/>
            <person name="Hubbard S.S."/>
            <person name="Banfield J.F."/>
        </authorList>
    </citation>
    <scope>NUCLEOTIDE SEQUENCE [LARGE SCALE GENOMIC DNA]</scope>
</reference>
<dbReference type="EMBL" id="METP01000006">
    <property type="protein sequence ID" value="OGC07304.1"/>
    <property type="molecule type" value="Genomic_DNA"/>
</dbReference>
<gene>
    <name evidence="3" type="ORF">A3H38_04465</name>
</gene>
<dbReference type="AlphaFoldDB" id="A0A1F4RGG3"/>
<evidence type="ECO:0000259" key="2">
    <source>
        <dbReference type="Pfam" id="PF13635"/>
    </source>
</evidence>
<sequence length="380" mass="43620">MFSRLQKFIHLGKESCFFWGARQTGKSTLLKELFSHAPYYDLLLSEVFERLSRQPQLLREDLLLRPSLKTPVVIDEIQLIPKLLNEIHWLTVNHGFQFIMCGSSPRKLKRKKGNLLGGRALRYELLPLVAQEIPDFDLVRALNHGLLPRHYLAKNSYPLLQAYVGEYLKEEIAAEAAGRSIPAFGDFLQAAAFSNGEIVNYSNIARECGVSSPTVKEYFQILVDTLVGRYVPSYRKRPKRRVLHAPKFYYFDLGLVNFLLKRGEIQAGGESFGKAFEHYIYQEIFAYSHYSGKNFPIYYWHTTSQLEVDFILGEHEVALEAKSSKNVGAQHLGGLKAFSEEYKTRHNIVVSLDPRPRLASGIHILPWQEFLEKLWAGKII</sequence>
<evidence type="ECO:0000313" key="3">
    <source>
        <dbReference type="EMBL" id="OGC07304.1"/>
    </source>
</evidence>
<dbReference type="SUPFAM" id="SSF52540">
    <property type="entry name" value="P-loop containing nucleoside triphosphate hydrolases"/>
    <property type="match status" value="1"/>
</dbReference>
<dbReference type="InterPro" id="IPR041682">
    <property type="entry name" value="AAA_14"/>
</dbReference>
<dbReference type="PANTHER" id="PTHR43566">
    <property type="entry name" value="CONSERVED PROTEIN"/>
    <property type="match status" value="1"/>
</dbReference>
<dbReference type="Proteomes" id="UP000176938">
    <property type="component" value="Unassembled WGS sequence"/>
</dbReference>
<dbReference type="InterPro" id="IPR025420">
    <property type="entry name" value="DUF4143"/>
</dbReference>
<dbReference type="Pfam" id="PF13635">
    <property type="entry name" value="DUF4143"/>
    <property type="match status" value="1"/>
</dbReference>
<feature type="domain" description="AAA" evidence="1">
    <location>
        <begin position="18"/>
        <end position="133"/>
    </location>
</feature>
<accession>A0A1F4RGG3</accession>
<proteinExistence type="predicted"/>
<dbReference type="InterPro" id="IPR027417">
    <property type="entry name" value="P-loop_NTPase"/>
</dbReference>
<evidence type="ECO:0000313" key="4">
    <source>
        <dbReference type="Proteomes" id="UP000176938"/>
    </source>
</evidence>
<evidence type="ECO:0000259" key="1">
    <source>
        <dbReference type="Pfam" id="PF13173"/>
    </source>
</evidence>
<comment type="caution">
    <text evidence="3">The sequence shown here is derived from an EMBL/GenBank/DDBJ whole genome shotgun (WGS) entry which is preliminary data.</text>
</comment>
<dbReference type="PANTHER" id="PTHR43566:SF2">
    <property type="entry name" value="DUF4143 DOMAIN-CONTAINING PROTEIN"/>
    <property type="match status" value="1"/>
</dbReference>
<dbReference type="Pfam" id="PF13173">
    <property type="entry name" value="AAA_14"/>
    <property type="match status" value="1"/>
</dbReference>
<feature type="domain" description="DUF4143" evidence="2">
    <location>
        <begin position="170"/>
        <end position="324"/>
    </location>
</feature>